<proteinExistence type="inferred from homology"/>
<evidence type="ECO:0000259" key="4">
    <source>
        <dbReference type="Pfam" id="PF00082"/>
    </source>
</evidence>
<dbReference type="GO" id="GO:0004252">
    <property type="term" value="F:serine-type endopeptidase activity"/>
    <property type="evidence" value="ECO:0007669"/>
    <property type="project" value="InterPro"/>
</dbReference>
<gene>
    <name evidence="5" type="ORF">BECKTUN1418D_GA0071000_12643</name>
</gene>
<dbReference type="PROSITE" id="PS51892">
    <property type="entry name" value="SUBTILASE"/>
    <property type="match status" value="1"/>
</dbReference>
<comment type="caution">
    <text evidence="1">Lacks conserved residue(s) required for the propagation of feature annotation.</text>
</comment>
<reference evidence="5" key="1">
    <citation type="submission" date="2019-02" db="EMBL/GenBank/DDBJ databases">
        <authorList>
            <person name="Gruber-Vodicka R. H."/>
            <person name="Seah K. B. B."/>
        </authorList>
    </citation>
    <scope>NUCLEOTIDE SEQUENCE</scope>
    <source>
        <strain evidence="5">BECK_BY1</strain>
    </source>
</reference>
<organism evidence="5">
    <name type="scientific">Candidatus Kentrum sp. TUN</name>
    <dbReference type="NCBI Taxonomy" id="2126343"/>
    <lineage>
        <taxon>Bacteria</taxon>
        <taxon>Pseudomonadati</taxon>
        <taxon>Pseudomonadota</taxon>
        <taxon>Gammaproteobacteria</taxon>
        <taxon>Candidatus Kentrum</taxon>
    </lineage>
</organism>
<comment type="similarity">
    <text evidence="1">Belongs to the peptidase S8 family.</text>
</comment>
<dbReference type="EMBL" id="CAADFX010000264">
    <property type="protein sequence ID" value="VFK64460.1"/>
    <property type="molecule type" value="Genomic_DNA"/>
</dbReference>
<protein>
    <submittedName>
        <fullName evidence="5">Subtilase family</fullName>
    </submittedName>
</protein>
<sequence length="499" mass="53755">MKKSKSHYSVWSKPLIASTMLVAALFVYANPEQSNIPDPALENRPYHHPFFQDDGLARGISFDTLKGADGSSYTVQQGISVGESGVVEKFSGVVKVEKRQLSPQERQAKAIEKERKHGRKSKEKPLKVARGLTKFLAEGPPNNPMPIEVLVSVVRTPEVPLFHKMEKAAAEGKIRTKADHKRERERLLGERKSKIRDAKNSVLNAITGLGGEVLHNPKNLHSITARIPANAIDNLANRRDVARIDLNLPDQDEIDGSHMIEGHQIKQFIDDGYDGGSGTDIVFAQIEINGADDEHVGFRDGSGSIDRIKGMYNCYSTDCTSTSNFTSSQESDHASSVAGIIFGDLRDGQDTGVTSSSERIKRSGYAGEAHGWLYRAGNSASTMHAFDNMADKTGTDKPAVVNMSAGNADADPDCLGRTDRSKAVNELFESGILLIKSAGNKQDDAPQPPSVTDCRVTEPGSAIGAFTVASLGSNASSGDTDDVRDATISDFSSRGGTSP</sequence>
<dbReference type="Pfam" id="PF00082">
    <property type="entry name" value="Peptidase_S8"/>
    <property type="match status" value="1"/>
</dbReference>
<keyword evidence="3" id="KW-0732">Signal</keyword>
<dbReference type="SUPFAM" id="SSF52743">
    <property type="entry name" value="Subtilisin-like"/>
    <property type="match status" value="1"/>
</dbReference>
<accession>A0A451AEJ1</accession>
<name>A0A451AEJ1_9GAMM</name>
<feature type="compositionally biased region" description="Polar residues" evidence="2">
    <location>
        <begin position="489"/>
        <end position="499"/>
    </location>
</feature>
<evidence type="ECO:0000313" key="5">
    <source>
        <dbReference type="EMBL" id="VFK64460.1"/>
    </source>
</evidence>
<feature type="chain" id="PRO_5019143736" evidence="3">
    <location>
        <begin position="30"/>
        <end position="499"/>
    </location>
</feature>
<dbReference type="GO" id="GO:0006508">
    <property type="term" value="P:proteolysis"/>
    <property type="evidence" value="ECO:0007669"/>
    <property type="project" value="InterPro"/>
</dbReference>
<dbReference type="Gene3D" id="3.40.50.200">
    <property type="entry name" value="Peptidase S8/S53 domain"/>
    <property type="match status" value="1"/>
</dbReference>
<evidence type="ECO:0000256" key="3">
    <source>
        <dbReference type="SAM" id="SignalP"/>
    </source>
</evidence>
<feature type="region of interest" description="Disordered" evidence="2">
    <location>
        <begin position="470"/>
        <end position="499"/>
    </location>
</feature>
<dbReference type="AlphaFoldDB" id="A0A451AEJ1"/>
<feature type="domain" description="Peptidase S8/S53" evidence="4">
    <location>
        <begin position="292"/>
        <end position="497"/>
    </location>
</feature>
<evidence type="ECO:0000256" key="2">
    <source>
        <dbReference type="SAM" id="MobiDB-lite"/>
    </source>
</evidence>
<dbReference type="InterPro" id="IPR036852">
    <property type="entry name" value="Peptidase_S8/S53_dom_sf"/>
</dbReference>
<dbReference type="InterPro" id="IPR000209">
    <property type="entry name" value="Peptidase_S8/S53_dom"/>
</dbReference>
<evidence type="ECO:0000256" key="1">
    <source>
        <dbReference type="PROSITE-ProRule" id="PRU01240"/>
    </source>
</evidence>
<feature type="signal peptide" evidence="3">
    <location>
        <begin position="1"/>
        <end position="29"/>
    </location>
</feature>